<keyword evidence="1" id="KW-0732">Signal</keyword>
<evidence type="ECO:0000313" key="3">
    <source>
        <dbReference type="EMBL" id="VFT87721.1"/>
    </source>
</evidence>
<dbReference type="Gene3D" id="3.40.50.1000">
    <property type="entry name" value="HAD superfamily/HAD-like"/>
    <property type="match status" value="1"/>
</dbReference>
<reference evidence="2" key="2">
    <citation type="submission" date="2019-06" db="EMBL/GenBank/DDBJ databases">
        <title>Genomics analysis of Aphanomyces spp. identifies a new class of oomycete effector associated with host adaptation.</title>
        <authorList>
            <person name="Gaulin E."/>
        </authorList>
    </citation>
    <scope>NUCLEOTIDE SEQUENCE</scope>
    <source>
        <strain evidence="2">CBS 578.67</strain>
    </source>
</reference>
<dbReference type="InterPro" id="IPR005519">
    <property type="entry name" value="Acid_phosphat_B-like"/>
</dbReference>
<name>A0A485KS08_9STRA</name>
<dbReference type="EMBL" id="VJMH01005234">
    <property type="protein sequence ID" value="KAF0698526.1"/>
    <property type="molecule type" value="Genomic_DNA"/>
</dbReference>
<dbReference type="EMBL" id="CAADRA010005255">
    <property type="protein sequence ID" value="VFT87721.1"/>
    <property type="molecule type" value="Genomic_DNA"/>
</dbReference>
<dbReference type="Proteomes" id="UP000332933">
    <property type="component" value="Unassembled WGS sequence"/>
</dbReference>
<evidence type="ECO:0000313" key="2">
    <source>
        <dbReference type="EMBL" id="KAF0698526.1"/>
    </source>
</evidence>
<gene>
    <name evidence="3" type="primary">Aste57867_10853</name>
    <name evidence="2" type="ORF">As57867_010813</name>
    <name evidence="3" type="ORF">ASTE57867_10853</name>
</gene>
<dbReference type="InterPro" id="IPR036412">
    <property type="entry name" value="HAD-like_sf"/>
</dbReference>
<dbReference type="SUPFAM" id="SSF56784">
    <property type="entry name" value="HAD-like"/>
    <property type="match status" value="1"/>
</dbReference>
<accession>A0A485KS08</accession>
<dbReference type="OrthoDB" id="59415at2759"/>
<evidence type="ECO:0000256" key="1">
    <source>
        <dbReference type="ARBA" id="ARBA00022729"/>
    </source>
</evidence>
<dbReference type="PANTHER" id="PTHR31284:SF10">
    <property type="entry name" value="ACID PHOSPHATASE-LIKE PROTEIN"/>
    <property type="match status" value="1"/>
</dbReference>
<protein>
    <submittedName>
        <fullName evidence="3">Aste57867_10853 protein</fullName>
    </submittedName>
</protein>
<dbReference type="AlphaFoldDB" id="A0A485KS08"/>
<keyword evidence="4" id="KW-1185">Reference proteome</keyword>
<evidence type="ECO:0000313" key="4">
    <source>
        <dbReference type="Proteomes" id="UP000332933"/>
    </source>
</evidence>
<organism evidence="3 4">
    <name type="scientific">Aphanomyces stellatus</name>
    <dbReference type="NCBI Taxonomy" id="120398"/>
    <lineage>
        <taxon>Eukaryota</taxon>
        <taxon>Sar</taxon>
        <taxon>Stramenopiles</taxon>
        <taxon>Oomycota</taxon>
        <taxon>Saprolegniomycetes</taxon>
        <taxon>Saprolegniales</taxon>
        <taxon>Verrucalvaceae</taxon>
        <taxon>Aphanomyces</taxon>
    </lineage>
</organism>
<dbReference type="Pfam" id="PF03767">
    <property type="entry name" value="Acid_phosphat_B"/>
    <property type="match status" value="1"/>
</dbReference>
<sequence>MASSGGGEDSLDDEGPHDDPVLAELEWAIHAKQHARSRAALQTFSKIIHDDDATRDDVVFQAYVHKYELEMTFLIFPTARATATQMITRFHGSPTPYLLKANAEAKLYKLEDALLSAFVGLAYDPISTPLISCLNLTRRKLCRTITSSSARQSNKDAILEPLPPHPTTVLNVPDCFARPQPIRTVLSRFELCDGVAPDVLQRVHDVEPHATQLLVGRNIDLPPVLTQSAALAPRLVNLAQLCLSTAFLRGFYETTTEDETSLLDRDCGIILSRAVRKLESVPVGPRDVFCFDVDDTAVSSYWYMQERDFKAVPATEFFYVARYNAPVMPLLHKFYTYLLWKGIKVVFLSERPEMTREHTLAMLQAAGYNVQSSELFLRSPQDQMLSVAVLKQKMRVKLHKQQHKIIGCIGDQFCDITGDFTGSPFKIPNYMYHIE</sequence>
<dbReference type="PANTHER" id="PTHR31284">
    <property type="entry name" value="ACID PHOSPHATASE-LIKE PROTEIN"/>
    <property type="match status" value="1"/>
</dbReference>
<dbReference type="InterPro" id="IPR023214">
    <property type="entry name" value="HAD_sf"/>
</dbReference>
<proteinExistence type="predicted"/>
<reference evidence="3 4" key="1">
    <citation type="submission" date="2019-03" db="EMBL/GenBank/DDBJ databases">
        <authorList>
            <person name="Gaulin E."/>
            <person name="Dumas B."/>
        </authorList>
    </citation>
    <scope>NUCLEOTIDE SEQUENCE [LARGE SCALE GENOMIC DNA]</scope>
    <source>
        <strain evidence="3">CBS 568.67</strain>
    </source>
</reference>